<evidence type="ECO:0000313" key="7">
    <source>
        <dbReference type="Proteomes" id="UP000029579"/>
    </source>
</evidence>
<dbReference type="GO" id="GO:0070681">
    <property type="term" value="P:glutaminyl-tRNAGln biosynthesis via transamidation"/>
    <property type="evidence" value="ECO:0007669"/>
    <property type="project" value="TreeGrafter"/>
</dbReference>
<dbReference type="NCBIfam" id="TIGR00135">
    <property type="entry name" value="gatC"/>
    <property type="match status" value="1"/>
</dbReference>
<reference evidence="6 7" key="1">
    <citation type="submission" date="2014-07" db="EMBL/GenBank/DDBJ databases">
        <authorList>
            <person name="McCorrison J."/>
            <person name="Sanka R."/>
            <person name="Torralba M."/>
            <person name="Gillis M."/>
            <person name="Haft D.H."/>
            <person name="Methe B."/>
            <person name="Sutton G."/>
            <person name="Nelson K.E."/>
        </authorList>
    </citation>
    <scope>NUCLEOTIDE SEQUENCE [LARGE SCALE GENOMIC DNA]</scope>
    <source>
        <strain evidence="6 7">S7-1-13</strain>
    </source>
</reference>
<comment type="catalytic activity">
    <reaction evidence="4">
        <text>L-aspartyl-tRNA(Asn) + L-glutamine + ATP + H2O = L-asparaginyl-tRNA(Asn) + L-glutamate + ADP + phosphate + 2 H(+)</text>
        <dbReference type="Rhea" id="RHEA:14513"/>
        <dbReference type="Rhea" id="RHEA-COMP:9674"/>
        <dbReference type="Rhea" id="RHEA-COMP:9677"/>
        <dbReference type="ChEBI" id="CHEBI:15377"/>
        <dbReference type="ChEBI" id="CHEBI:15378"/>
        <dbReference type="ChEBI" id="CHEBI:29985"/>
        <dbReference type="ChEBI" id="CHEBI:30616"/>
        <dbReference type="ChEBI" id="CHEBI:43474"/>
        <dbReference type="ChEBI" id="CHEBI:58359"/>
        <dbReference type="ChEBI" id="CHEBI:78515"/>
        <dbReference type="ChEBI" id="CHEBI:78516"/>
        <dbReference type="ChEBI" id="CHEBI:456216"/>
    </reaction>
</comment>
<sequence>MDVKEVERIYNLSHLSLENQDKEVIANKFNRVLGFIEEIFEVDTKDVEMTEYIKNHKAVFREDTPKESLARSKALENAKDTEFGYFRLDWKL</sequence>
<keyword evidence="6" id="KW-0808">Transferase</keyword>
<dbReference type="Proteomes" id="UP000029579">
    <property type="component" value="Unassembled WGS sequence"/>
</dbReference>
<evidence type="ECO:0000256" key="3">
    <source>
        <dbReference type="ARBA" id="ARBA00024799"/>
    </source>
</evidence>
<comment type="caution">
    <text evidence="6">The sequence shown here is derived from an EMBL/GenBank/DDBJ whole genome shotgun (WGS) entry which is preliminary data.</text>
</comment>
<protein>
    <submittedName>
        <fullName evidence="6">Glutamyl-tRNA amidotransferase</fullName>
    </submittedName>
</protein>
<comment type="catalytic activity">
    <reaction evidence="5">
        <text>L-glutamyl-tRNA(Gln) + L-glutamine + ATP + H2O = L-glutaminyl-tRNA(Gln) + L-glutamate + ADP + phosphate + H(+)</text>
        <dbReference type="Rhea" id="RHEA:17521"/>
        <dbReference type="Rhea" id="RHEA-COMP:9681"/>
        <dbReference type="Rhea" id="RHEA-COMP:9684"/>
        <dbReference type="ChEBI" id="CHEBI:15377"/>
        <dbReference type="ChEBI" id="CHEBI:15378"/>
        <dbReference type="ChEBI" id="CHEBI:29985"/>
        <dbReference type="ChEBI" id="CHEBI:30616"/>
        <dbReference type="ChEBI" id="CHEBI:43474"/>
        <dbReference type="ChEBI" id="CHEBI:58359"/>
        <dbReference type="ChEBI" id="CHEBI:78520"/>
        <dbReference type="ChEBI" id="CHEBI:78521"/>
        <dbReference type="ChEBI" id="CHEBI:456216"/>
    </reaction>
</comment>
<proteinExistence type="inferred from homology"/>
<dbReference type="GO" id="GO:0016740">
    <property type="term" value="F:transferase activity"/>
    <property type="evidence" value="ECO:0007669"/>
    <property type="project" value="UniProtKB-KW"/>
</dbReference>
<comment type="subunit">
    <text evidence="2">Heterotrimer of A, B and C subunits.</text>
</comment>
<dbReference type="RefSeq" id="WP_004827527.1">
    <property type="nucleotide sequence ID" value="NZ_JRMW01000033.1"/>
</dbReference>
<organism evidence="6 7">
    <name type="scientific">Anaerococcus lactolyticus S7-1-13</name>
    <dbReference type="NCBI Taxonomy" id="1284686"/>
    <lineage>
        <taxon>Bacteria</taxon>
        <taxon>Bacillati</taxon>
        <taxon>Bacillota</taxon>
        <taxon>Tissierellia</taxon>
        <taxon>Tissierellales</taxon>
        <taxon>Peptoniphilaceae</taxon>
        <taxon>Anaerococcus</taxon>
    </lineage>
</organism>
<dbReference type="InterPro" id="IPR036113">
    <property type="entry name" value="Asp/Glu-ADT_sf_sub_c"/>
</dbReference>
<dbReference type="Pfam" id="PF02686">
    <property type="entry name" value="GatC"/>
    <property type="match status" value="1"/>
</dbReference>
<comment type="similarity">
    <text evidence="1">Belongs to the GatC family.</text>
</comment>
<evidence type="ECO:0000313" key="6">
    <source>
        <dbReference type="EMBL" id="KGF04126.1"/>
    </source>
</evidence>
<dbReference type="AlphaFoldDB" id="A0A095X336"/>
<dbReference type="InterPro" id="IPR003837">
    <property type="entry name" value="GatC"/>
</dbReference>
<gene>
    <name evidence="6" type="ORF">HMPREF1630_04870</name>
</gene>
<dbReference type="GO" id="GO:0006450">
    <property type="term" value="P:regulation of translational fidelity"/>
    <property type="evidence" value="ECO:0007669"/>
    <property type="project" value="InterPro"/>
</dbReference>
<evidence type="ECO:0000256" key="1">
    <source>
        <dbReference type="ARBA" id="ARBA00010757"/>
    </source>
</evidence>
<dbReference type="OrthoDB" id="9813938at2"/>
<dbReference type="PANTHER" id="PTHR15004:SF0">
    <property type="entry name" value="GLUTAMYL-TRNA(GLN) AMIDOTRANSFERASE SUBUNIT C, MITOCHONDRIAL"/>
    <property type="match status" value="1"/>
</dbReference>
<comment type="function">
    <text evidence="3">Allows the formation of correctly charged Asn-tRNA(Asn) or Gln-tRNA(Gln) through the transamidation of misacylated Asp-tRNA(Asn) or Glu-tRNA(Gln) in organisms which lack either or both of asparaginyl-tRNA or glutaminyl-tRNA synthetases. The reaction takes place in the presence of glutamine and ATP through an activated phospho-Asp-tRNA(Asn) or phospho-Glu-tRNA(Gln).</text>
</comment>
<evidence type="ECO:0000256" key="5">
    <source>
        <dbReference type="ARBA" id="ARBA00047913"/>
    </source>
</evidence>
<dbReference type="eggNOG" id="COG0721">
    <property type="taxonomic scope" value="Bacteria"/>
</dbReference>
<dbReference type="Gene3D" id="1.10.20.60">
    <property type="entry name" value="Glu-tRNAGln amidotransferase C subunit, N-terminal domain"/>
    <property type="match status" value="1"/>
</dbReference>
<evidence type="ECO:0000256" key="4">
    <source>
        <dbReference type="ARBA" id="ARBA00047380"/>
    </source>
</evidence>
<accession>A0A095X336</accession>
<dbReference type="PANTHER" id="PTHR15004">
    <property type="entry name" value="GLUTAMYL-TRNA(GLN) AMIDOTRANSFERASE SUBUNIT C, MITOCHONDRIAL"/>
    <property type="match status" value="1"/>
</dbReference>
<name>A0A095X336_9FIRM</name>
<dbReference type="SUPFAM" id="SSF141000">
    <property type="entry name" value="Glu-tRNAGln amidotransferase C subunit"/>
    <property type="match status" value="1"/>
</dbReference>
<evidence type="ECO:0000256" key="2">
    <source>
        <dbReference type="ARBA" id="ARBA00011123"/>
    </source>
</evidence>
<dbReference type="EMBL" id="JRMW01000033">
    <property type="protein sequence ID" value="KGF04126.1"/>
    <property type="molecule type" value="Genomic_DNA"/>
</dbReference>